<evidence type="ECO:0000256" key="1">
    <source>
        <dbReference type="SAM" id="SignalP"/>
    </source>
</evidence>
<dbReference type="PANTHER" id="PTHR38847:SF1">
    <property type="entry name" value="PSEUDOURIDINE SYNTHASE RSUA_RLUA-LIKE DOMAIN-CONTAINING PROTEIN"/>
    <property type="match status" value="1"/>
</dbReference>
<name>A0A1Y1ZQN3_9PLEO</name>
<keyword evidence="3" id="KW-1185">Reference proteome</keyword>
<evidence type="ECO:0000313" key="3">
    <source>
        <dbReference type="Proteomes" id="UP000193144"/>
    </source>
</evidence>
<reference evidence="2 3" key="1">
    <citation type="submission" date="2016-07" db="EMBL/GenBank/DDBJ databases">
        <title>Pervasive Adenine N6-methylation of Active Genes in Fungi.</title>
        <authorList>
            <consortium name="DOE Joint Genome Institute"/>
            <person name="Mondo S.J."/>
            <person name="Dannebaum R.O."/>
            <person name="Kuo R.C."/>
            <person name="Labutti K."/>
            <person name="Haridas S."/>
            <person name="Kuo A."/>
            <person name="Salamov A."/>
            <person name="Ahrendt S.R."/>
            <person name="Lipzen A."/>
            <person name="Sullivan W."/>
            <person name="Andreopoulos W.B."/>
            <person name="Clum A."/>
            <person name="Lindquist E."/>
            <person name="Daum C."/>
            <person name="Ramamoorthy G.K."/>
            <person name="Gryganskyi A."/>
            <person name="Culley D."/>
            <person name="Magnuson J.K."/>
            <person name="James T.Y."/>
            <person name="O'Malley M.A."/>
            <person name="Stajich J.E."/>
            <person name="Spatafora J.W."/>
            <person name="Visel A."/>
            <person name="Grigoriev I.V."/>
        </authorList>
    </citation>
    <scope>NUCLEOTIDE SEQUENCE [LARGE SCALE GENOMIC DNA]</scope>
    <source>
        <strain evidence="2 3">CBS 115471</strain>
    </source>
</reference>
<organism evidence="2 3">
    <name type="scientific">Clohesyomyces aquaticus</name>
    <dbReference type="NCBI Taxonomy" id="1231657"/>
    <lineage>
        <taxon>Eukaryota</taxon>
        <taxon>Fungi</taxon>
        <taxon>Dikarya</taxon>
        <taxon>Ascomycota</taxon>
        <taxon>Pezizomycotina</taxon>
        <taxon>Dothideomycetes</taxon>
        <taxon>Pleosporomycetidae</taxon>
        <taxon>Pleosporales</taxon>
        <taxon>Lindgomycetaceae</taxon>
        <taxon>Clohesyomyces</taxon>
    </lineage>
</organism>
<keyword evidence="1" id="KW-0732">Signal</keyword>
<proteinExistence type="predicted"/>
<sequence>MHRHSLLTFLLIPFIPTAEAQNTTVDAKIKSTFYSGSGCSPGTVSASLLRNSALVLAFDNMYAQIGPNVPAAMKNRNCVVNVNITRPGFEMRVNGEVGGEVDGTWVQGNMGLEGGVNAVFKTVYDFVGATDSQSSTSNTTIKGPRTGPFLEKLENWTEIRNGIVSPCGGGMLRINDQMRLTSTNSTISGSIGPSEDTVTFVQEVGLSWKAC</sequence>
<comment type="caution">
    <text evidence="2">The sequence shown here is derived from an EMBL/GenBank/DDBJ whole genome shotgun (WGS) entry which is preliminary data.</text>
</comment>
<accession>A0A1Y1ZQN3</accession>
<dbReference type="PANTHER" id="PTHR38847">
    <property type="match status" value="1"/>
</dbReference>
<evidence type="ECO:0008006" key="4">
    <source>
        <dbReference type="Google" id="ProtNLM"/>
    </source>
</evidence>
<dbReference type="InterPro" id="IPR025649">
    <property type="entry name" value="DUF4360"/>
</dbReference>
<gene>
    <name evidence="2" type="ORF">BCR34DRAFT_600867</name>
</gene>
<dbReference type="OrthoDB" id="152248at2759"/>
<dbReference type="Pfam" id="PF14273">
    <property type="entry name" value="DUF4360"/>
    <property type="match status" value="1"/>
</dbReference>
<evidence type="ECO:0000313" key="2">
    <source>
        <dbReference type="EMBL" id="ORY12115.1"/>
    </source>
</evidence>
<feature type="signal peptide" evidence="1">
    <location>
        <begin position="1"/>
        <end position="20"/>
    </location>
</feature>
<feature type="chain" id="PRO_5012575979" description="Secreted protein" evidence="1">
    <location>
        <begin position="21"/>
        <end position="211"/>
    </location>
</feature>
<protein>
    <recommendedName>
        <fullName evidence="4">Secreted protein</fullName>
    </recommendedName>
</protein>
<dbReference type="Proteomes" id="UP000193144">
    <property type="component" value="Unassembled WGS sequence"/>
</dbReference>
<dbReference type="AlphaFoldDB" id="A0A1Y1ZQN3"/>
<dbReference type="EMBL" id="MCFA01000054">
    <property type="protein sequence ID" value="ORY12115.1"/>
    <property type="molecule type" value="Genomic_DNA"/>
</dbReference>